<dbReference type="Pfam" id="PF02892">
    <property type="entry name" value="zf-BED"/>
    <property type="match status" value="1"/>
</dbReference>
<comment type="subcellular location">
    <subcellularLocation>
        <location evidence="1">Nucleus</location>
    </subcellularLocation>
</comment>
<evidence type="ECO:0000313" key="10">
    <source>
        <dbReference type="Proteomes" id="UP000676336"/>
    </source>
</evidence>
<dbReference type="AlphaFoldDB" id="A0A8S2KRK3"/>
<keyword evidence="6" id="KW-0804">Transcription</keyword>
<dbReference type="GO" id="GO:0008270">
    <property type="term" value="F:zinc ion binding"/>
    <property type="evidence" value="ECO:0007669"/>
    <property type="project" value="UniProtKB-KW"/>
</dbReference>
<dbReference type="Proteomes" id="UP000676336">
    <property type="component" value="Unassembled WGS sequence"/>
</dbReference>
<dbReference type="PANTHER" id="PTHR46481">
    <property type="entry name" value="ZINC FINGER BED DOMAIN-CONTAINING PROTEIN 4"/>
    <property type="match status" value="1"/>
</dbReference>
<organism evidence="9 10">
    <name type="scientific">Rotaria magnacalcarata</name>
    <dbReference type="NCBI Taxonomy" id="392030"/>
    <lineage>
        <taxon>Eukaryota</taxon>
        <taxon>Metazoa</taxon>
        <taxon>Spiralia</taxon>
        <taxon>Gnathifera</taxon>
        <taxon>Rotifera</taxon>
        <taxon>Eurotatoria</taxon>
        <taxon>Bdelloidea</taxon>
        <taxon>Philodinida</taxon>
        <taxon>Philodinidae</taxon>
        <taxon>Rotaria</taxon>
    </lineage>
</organism>
<evidence type="ECO:0000256" key="4">
    <source>
        <dbReference type="ARBA" id="ARBA00022833"/>
    </source>
</evidence>
<keyword evidence="3" id="KW-0863">Zinc-finger</keyword>
<keyword evidence="5" id="KW-0805">Transcription regulation</keyword>
<dbReference type="PANTHER" id="PTHR46481:SF10">
    <property type="entry name" value="ZINC FINGER BED DOMAIN-CONTAINING PROTEIN 39"/>
    <property type="match status" value="1"/>
</dbReference>
<name>A0A8S2KRK3_9BILA</name>
<evidence type="ECO:0000256" key="2">
    <source>
        <dbReference type="ARBA" id="ARBA00022723"/>
    </source>
</evidence>
<dbReference type="GO" id="GO:0009791">
    <property type="term" value="P:post-embryonic development"/>
    <property type="evidence" value="ECO:0007669"/>
    <property type="project" value="UniProtKB-ARBA"/>
</dbReference>
<reference evidence="9" key="1">
    <citation type="submission" date="2021-02" db="EMBL/GenBank/DDBJ databases">
        <authorList>
            <person name="Nowell W R."/>
        </authorList>
    </citation>
    <scope>NUCLEOTIDE SEQUENCE</scope>
</reference>
<sequence length="619" mass="71322">MSHRAPKRRLHVDIKRRWRSRKQENKINTFLDSAYHFDSTNTDEEEINLHVTQEPVIDYSISSEIRTDSDSEFIRNENENNHDDHSIDDTDTSIEDFINQMNEEEKNKTTPLYIGCPISVYEACMRLIRLGHSLNLDKKGIQRLLTEIRMTDNEYRPQVSVRCVECGEVLLKSNDAKCSISYDSNGKYRSYSKVAELAIMNVEREIKRVAERHIDLINEYPKQAPYIFPSDHISSNIYRQLPTNENQCNITIILHSDGAPAVSVNNKSLWPVQAIIAEIPIPVRDMKSAVMLFGVWLAAKKLPRNPLLIPIITQLEVLMRSPIVLKQKDGSRLSYNVRIQQAIFDLPARAHFLNIVQYNGYYGCGDCCIEGVAIGRQVYFPFSKKTEKLKDHQFYLQNAKINDGRFIQGIKGPTPLSSILLLPYQTPSQVWKYFKQVEIDGVLRAKCVYGSCTQTLSIPNWSTSSLIKHLRTVHKVDDLKKSSNGRVATGRVIQKLPKARKKRLDRLALEAIVHDGRSFNDFHRSGLKRFFQYAIPGYIPPHRNTVHNKLQELYAFHYKLMVGKLSNISDIAITTDFWSDKKCKSYLVLTGHFITDDFKSTSMILQFSSFDKRHFSDLI</sequence>
<evidence type="ECO:0000256" key="5">
    <source>
        <dbReference type="ARBA" id="ARBA00023015"/>
    </source>
</evidence>
<dbReference type="GO" id="GO:0005634">
    <property type="term" value="C:nucleus"/>
    <property type="evidence" value="ECO:0007669"/>
    <property type="project" value="UniProtKB-SubCell"/>
</dbReference>
<evidence type="ECO:0000256" key="7">
    <source>
        <dbReference type="ARBA" id="ARBA00023242"/>
    </source>
</evidence>
<evidence type="ECO:0000256" key="6">
    <source>
        <dbReference type="ARBA" id="ARBA00023163"/>
    </source>
</evidence>
<dbReference type="InterPro" id="IPR052035">
    <property type="entry name" value="ZnF_BED_domain_contain"/>
</dbReference>
<evidence type="ECO:0000313" key="9">
    <source>
        <dbReference type="EMBL" id="CAF3851056.1"/>
    </source>
</evidence>
<dbReference type="InterPro" id="IPR036236">
    <property type="entry name" value="Znf_C2H2_sf"/>
</dbReference>
<keyword evidence="7" id="KW-0539">Nucleus</keyword>
<evidence type="ECO:0000259" key="8">
    <source>
        <dbReference type="Pfam" id="PF02892"/>
    </source>
</evidence>
<accession>A0A8S2KRK3</accession>
<comment type="caution">
    <text evidence="9">The sequence shown here is derived from an EMBL/GenBank/DDBJ whole genome shotgun (WGS) entry which is preliminary data.</text>
</comment>
<dbReference type="SMART" id="SM00614">
    <property type="entry name" value="ZnF_BED"/>
    <property type="match status" value="1"/>
</dbReference>
<keyword evidence="2" id="KW-0479">Metal-binding</keyword>
<dbReference type="EMBL" id="CAJOBI010000888">
    <property type="protein sequence ID" value="CAF3851056.1"/>
    <property type="molecule type" value="Genomic_DNA"/>
</dbReference>
<keyword evidence="4" id="KW-0862">Zinc</keyword>
<feature type="non-terminal residue" evidence="9">
    <location>
        <position position="1"/>
    </location>
</feature>
<proteinExistence type="predicted"/>
<dbReference type="GO" id="GO:0003677">
    <property type="term" value="F:DNA binding"/>
    <property type="evidence" value="ECO:0007669"/>
    <property type="project" value="InterPro"/>
</dbReference>
<dbReference type="InterPro" id="IPR003656">
    <property type="entry name" value="Znf_BED"/>
</dbReference>
<protein>
    <recommendedName>
        <fullName evidence="8">BED-type domain-containing protein</fullName>
    </recommendedName>
</protein>
<evidence type="ECO:0000256" key="1">
    <source>
        <dbReference type="ARBA" id="ARBA00004123"/>
    </source>
</evidence>
<gene>
    <name evidence="9" type="ORF">SMN809_LOCUS4018</name>
</gene>
<evidence type="ECO:0000256" key="3">
    <source>
        <dbReference type="ARBA" id="ARBA00022771"/>
    </source>
</evidence>
<feature type="domain" description="BED-type" evidence="8">
    <location>
        <begin position="428"/>
        <end position="475"/>
    </location>
</feature>
<dbReference type="SUPFAM" id="SSF57667">
    <property type="entry name" value="beta-beta-alpha zinc fingers"/>
    <property type="match status" value="1"/>
</dbReference>